<dbReference type="PANTHER" id="PTHR47677">
    <property type="entry name" value="CYTOCHROME C OXIDASE ASSEMBLY FACTOR 6"/>
    <property type="match status" value="1"/>
</dbReference>
<evidence type="ECO:0000313" key="4">
    <source>
        <dbReference type="EMBL" id="ORY41939.1"/>
    </source>
</evidence>
<name>A0A1Y2C4I8_9FUNG</name>
<keyword evidence="2" id="KW-0496">Mitochondrion</keyword>
<evidence type="ECO:0000313" key="5">
    <source>
        <dbReference type="Proteomes" id="UP000193642"/>
    </source>
</evidence>
<comment type="subcellular location">
    <subcellularLocation>
        <location evidence="1">Mitochondrion</location>
    </subcellularLocation>
</comment>
<comment type="caution">
    <text evidence="4">The sequence shown here is derived from an EMBL/GenBank/DDBJ whole genome shotgun (WGS) entry which is preliminary data.</text>
</comment>
<reference evidence="4 5" key="1">
    <citation type="submission" date="2016-07" db="EMBL/GenBank/DDBJ databases">
        <title>Pervasive Adenine N6-methylation of Active Genes in Fungi.</title>
        <authorList>
            <consortium name="DOE Joint Genome Institute"/>
            <person name="Mondo S.J."/>
            <person name="Dannebaum R.O."/>
            <person name="Kuo R.C."/>
            <person name="Labutti K."/>
            <person name="Haridas S."/>
            <person name="Kuo A."/>
            <person name="Salamov A."/>
            <person name="Ahrendt S.R."/>
            <person name="Lipzen A."/>
            <person name="Sullivan W."/>
            <person name="Andreopoulos W.B."/>
            <person name="Clum A."/>
            <person name="Lindquist E."/>
            <person name="Daum C."/>
            <person name="Ramamoorthy G.K."/>
            <person name="Gryganskyi A."/>
            <person name="Culley D."/>
            <person name="Magnuson J.K."/>
            <person name="James T.Y."/>
            <person name="O'Malley M.A."/>
            <person name="Stajich J.E."/>
            <person name="Spatafora J.W."/>
            <person name="Visel A."/>
            <person name="Grigoriev I.V."/>
        </authorList>
    </citation>
    <scope>NUCLEOTIDE SEQUENCE [LARGE SCALE GENOMIC DNA]</scope>
    <source>
        <strain evidence="4 5">JEL800</strain>
    </source>
</reference>
<accession>A0A1Y2C4I8</accession>
<dbReference type="EMBL" id="MCGO01000030">
    <property type="protein sequence ID" value="ORY41939.1"/>
    <property type="molecule type" value="Genomic_DNA"/>
</dbReference>
<keyword evidence="5" id="KW-1185">Reference proteome</keyword>
<evidence type="ECO:0000256" key="2">
    <source>
        <dbReference type="ARBA" id="ARBA00023128"/>
    </source>
</evidence>
<dbReference type="OrthoDB" id="5545577at2759"/>
<dbReference type="AlphaFoldDB" id="A0A1Y2C4I8"/>
<dbReference type="GO" id="GO:0005739">
    <property type="term" value="C:mitochondrion"/>
    <property type="evidence" value="ECO:0007669"/>
    <property type="project" value="UniProtKB-SubCell"/>
</dbReference>
<dbReference type="PANTHER" id="PTHR47677:SF1">
    <property type="entry name" value="CYTOCHROME C OXIDASE ASSEMBLY FACTOR 6"/>
    <property type="match status" value="1"/>
</dbReference>
<protein>
    <submittedName>
        <fullName evidence="4">Uncharacterized protein</fullName>
    </submittedName>
</protein>
<gene>
    <name evidence="4" type="ORF">BCR33DRAFT_851955</name>
</gene>
<keyword evidence="3" id="KW-1015">Disulfide bond</keyword>
<proteinExistence type="predicted"/>
<dbReference type="STRING" id="329046.A0A1Y2C4I8"/>
<sequence>MASDGPPLKSARARCWAARDAYFSCLDTNNLWLDGLAVSGHEAIVALDVSKPPIKQPGDKTLTKEEKEKLFVCRKKLDEFGNECLASWVFHFSMLRVKELQTKHLVDHQEAKERDLRQKPDAFWEKVKERTNK</sequence>
<dbReference type="InterPro" id="IPR048280">
    <property type="entry name" value="COX6B-like"/>
</dbReference>
<dbReference type="InterPro" id="IPR048281">
    <property type="entry name" value="COA6_fun"/>
</dbReference>
<organism evidence="4 5">
    <name type="scientific">Rhizoclosmatium globosum</name>
    <dbReference type="NCBI Taxonomy" id="329046"/>
    <lineage>
        <taxon>Eukaryota</taxon>
        <taxon>Fungi</taxon>
        <taxon>Fungi incertae sedis</taxon>
        <taxon>Chytridiomycota</taxon>
        <taxon>Chytridiomycota incertae sedis</taxon>
        <taxon>Chytridiomycetes</taxon>
        <taxon>Chytridiales</taxon>
        <taxon>Chytriomycetaceae</taxon>
        <taxon>Rhizoclosmatium</taxon>
    </lineage>
</organism>
<evidence type="ECO:0000256" key="3">
    <source>
        <dbReference type="ARBA" id="ARBA00023157"/>
    </source>
</evidence>
<dbReference type="Pfam" id="PF02297">
    <property type="entry name" value="COX6B"/>
    <property type="match status" value="1"/>
</dbReference>
<evidence type="ECO:0000256" key="1">
    <source>
        <dbReference type="ARBA" id="ARBA00004173"/>
    </source>
</evidence>
<dbReference type="Proteomes" id="UP000193642">
    <property type="component" value="Unassembled WGS sequence"/>
</dbReference>